<dbReference type="STRING" id="558151.ACM46_20495"/>
<gene>
    <name evidence="5" type="ORF">ACM46_20495</name>
</gene>
<dbReference type="InterPro" id="IPR012338">
    <property type="entry name" value="Beta-lactam/transpept-like"/>
</dbReference>
<dbReference type="InterPro" id="IPR001466">
    <property type="entry name" value="Beta-lactam-related"/>
</dbReference>
<dbReference type="PANTHER" id="PTHR46825:SF11">
    <property type="entry name" value="PENICILLIN-BINDING PROTEIN 4"/>
    <property type="match status" value="1"/>
</dbReference>
<evidence type="ECO:0000256" key="2">
    <source>
        <dbReference type="ARBA" id="ARBA00023136"/>
    </source>
</evidence>
<comment type="subcellular location">
    <subcellularLocation>
        <location evidence="1">Membrane</location>
    </subcellularLocation>
</comment>
<evidence type="ECO:0000259" key="4">
    <source>
        <dbReference type="Pfam" id="PF00144"/>
    </source>
</evidence>
<feature type="chain" id="PRO_5005287840" description="Beta-lactamase-related domain-containing protein" evidence="3">
    <location>
        <begin position="24"/>
        <end position="421"/>
    </location>
</feature>
<dbReference type="EMBL" id="LFND01000007">
    <property type="protein sequence ID" value="KMQ59472.1"/>
    <property type="molecule type" value="Genomic_DNA"/>
</dbReference>
<sequence length="421" mass="47852">MRNLYISILFFCILIFCSAQKKASEQFLKTQKELTDKLAEISKTASFNGFGVALVNDQKVLYQNGFGTAGLNPFQKYDEHTVQNIASVSKTLIGIAVLKAQELGKLKLDDPINPYLPFKVINPNYPDIPITIRQLTTHTSSINDNNEYLTRTVVLKDTVNLAENLKIDISPTKFNSPSSKISIEEFLNRVLSEKGQWYSKDVFLDKKPGELYNYSNIGATLAALVLEKATGMSYADFTTKYILKPLKMNDSGWNFNTINFSKYTRTFIDKQKPYPYYSLNTYPDGGMLTTSDDMSKYLLELMKGYFGNGSLLSKESFKEYFTPQLKAENFQDRSNSEYSDEYNMGITMGFGSTGNFGHTGGDPGMNSVIWFFKDRKMGRYLIVNTDWDNKASGKDQKAIYDLLDEYFLKLDAISRAEKHEK</sequence>
<comment type="caution">
    <text evidence="5">The sequence shown here is derived from an EMBL/GenBank/DDBJ whole genome shotgun (WGS) entry which is preliminary data.</text>
</comment>
<feature type="signal peptide" evidence="3">
    <location>
        <begin position="1"/>
        <end position="23"/>
    </location>
</feature>
<dbReference type="RefSeq" id="WP_048508527.1">
    <property type="nucleotide sequence ID" value="NZ_LFND01000007.1"/>
</dbReference>
<dbReference type="Pfam" id="PF00144">
    <property type="entry name" value="Beta-lactamase"/>
    <property type="match status" value="1"/>
</dbReference>
<name>A0A0J7HZJ0_9FLAO</name>
<dbReference type="OrthoDB" id="846150at2"/>
<dbReference type="Proteomes" id="UP000036261">
    <property type="component" value="Unassembled WGS sequence"/>
</dbReference>
<dbReference type="SUPFAM" id="SSF56601">
    <property type="entry name" value="beta-lactamase/transpeptidase-like"/>
    <property type="match status" value="1"/>
</dbReference>
<dbReference type="PATRIC" id="fig|558151.6.peg.4305"/>
<keyword evidence="2" id="KW-0472">Membrane</keyword>
<evidence type="ECO:0000256" key="3">
    <source>
        <dbReference type="SAM" id="SignalP"/>
    </source>
</evidence>
<keyword evidence="3" id="KW-0732">Signal</keyword>
<proteinExistence type="predicted"/>
<evidence type="ECO:0000313" key="6">
    <source>
        <dbReference type="Proteomes" id="UP000036261"/>
    </source>
</evidence>
<dbReference type="Gene3D" id="3.40.710.10">
    <property type="entry name" value="DD-peptidase/beta-lactamase superfamily"/>
    <property type="match status" value="1"/>
</dbReference>
<protein>
    <recommendedName>
        <fullName evidence="4">Beta-lactamase-related domain-containing protein</fullName>
    </recommendedName>
</protein>
<dbReference type="GO" id="GO:0016020">
    <property type="term" value="C:membrane"/>
    <property type="evidence" value="ECO:0007669"/>
    <property type="project" value="UniProtKB-SubCell"/>
</dbReference>
<evidence type="ECO:0000313" key="5">
    <source>
        <dbReference type="EMBL" id="KMQ59472.1"/>
    </source>
</evidence>
<dbReference type="PANTHER" id="PTHR46825">
    <property type="entry name" value="D-ALANYL-D-ALANINE-CARBOXYPEPTIDASE/ENDOPEPTIDASE AMPH"/>
    <property type="match status" value="1"/>
</dbReference>
<feature type="domain" description="Beta-lactamase-related" evidence="4">
    <location>
        <begin position="38"/>
        <end position="399"/>
    </location>
</feature>
<keyword evidence="6" id="KW-1185">Reference proteome</keyword>
<accession>A0A0J7HZJ0</accession>
<dbReference type="AlphaFoldDB" id="A0A0J7HZJ0"/>
<evidence type="ECO:0000256" key="1">
    <source>
        <dbReference type="ARBA" id="ARBA00004370"/>
    </source>
</evidence>
<reference evidence="5 6" key="1">
    <citation type="journal article" date="2013" name="Int. J. Syst. Evol. Microbiol.">
        <title>Chryseobacterium angstadtii sp. nov., isolated from a newt tank.</title>
        <authorList>
            <person name="Kirk K.E."/>
            <person name="Hoffman J.A."/>
            <person name="Smith K.A."/>
            <person name="Strahan B.L."/>
            <person name="Failor K.C."/>
            <person name="Krebs J.E."/>
            <person name="Gale A.N."/>
            <person name="Do T.D."/>
            <person name="Sontag T.C."/>
            <person name="Batties A.M."/>
            <person name="Mistiszyn K."/>
            <person name="Newman J.D."/>
        </authorList>
    </citation>
    <scope>NUCLEOTIDE SEQUENCE [LARGE SCALE GENOMIC DNA]</scope>
    <source>
        <strain evidence="5 6">KM</strain>
    </source>
</reference>
<organism evidence="5 6">
    <name type="scientific">Chryseobacterium angstadtii</name>
    <dbReference type="NCBI Taxonomy" id="558151"/>
    <lineage>
        <taxon>Bacteria</taxon>
        <taxon>Pseudomonadati</taxon>
        <taxon>Bacteroidota</taxon>
        <taxon>Flavobacteriia</taxon>
        <taxon>Flavobacteriales</taxon>
        <taxon>Weeksellaceae</taxon>
        <taxon>Chryseobacterium group</taxon>
        <taxon>Chryseobacterium</taxon>
    </lineage>
</organism>
<dbReference type="InterPro" id="IPR050491">
    <property type="entry name" value="AmpC-like"/>
</dbReference>